<comment type="caution">
    <text evidence="11">The sequence shown here is derived from an EMBL/GenBank/DDBJ whole genome shotgun (WGS) entry which is preliminary data.</text>
</comment>
<evidence type="ECO:0000256" key="4">
    <source>
        <dbReference type="ARBA" id="ARBA00023098"/>
    </source>
</evidence>
<evidence type="ECO:0000256" key="5">
    <source>
        <dbReference type="ARBA" id="ARBA00023209"/>
    </source>
</evidence>
<dbReference type="PANTHER" id="PTHR11728:SF1">
    <property type="entry name" value="GLYCEROL-3-PHOSPHATE DEHYDROGENASE [NAD(+)] 2, CHLOROPLASTIC"/>
    <property type="match status" value="1"/>
</dbReference>
<gene>
    <name evidence="11" type="ORF">VCB98_13045</name>
</gene>
<dbReference type="InterPro" id="IPR006168">
    <property type="entry name" value="G3P_DH_NAD-dep"/>
</dbReference>
<dbReference type="Pfam" id="PF01210">
    <property type="entry name" value="NAD_Gly3P_dh_N"/>
    <property type="match status" value="1"/>
</dbReference>
<evidence type="ECO:0000256" key="3">
    <source>
        <dbReference type="ARBA" id="ARBA00023002"/>
    </source>
</evidence>
<feature type="domain" description="Glycerol-3-phosphate dehydrogenase NAD-dependent N-terminal" evidence="9">
    <location>
        <begin position="45"/>
        <end position="135"/>
    </location>
</feature>
<feature type="active site" description="Proton acceptor" evidence="7">
    <location>
        <position position="171"/>
    </location>
</feature>
<feature type="domain" description="Glycerol-3-phosphate dehydrogenase NAD-dependent C-terminal" evidence="10">
    <location>
        <begin position="160"/>
        <end position="300"/>
    </location>
</feature>
<dbReference type="GO" id="GO:0005829">
    <property type="term" value="C:cytosol"/>
    <property type="evidence" value="ECO:0007669"/>
    <property type="project" value="TreeGrafter"/>
</dbReference>
<evidence type="ECO:0000256" key="2">
    <source>
        <dbReference type="ARBA" id="ARBA00022516"/>
    </source>
</evidence>
<keyword evidence="3" id="KW-0560">Oxidoreductase</keyword>
<dbReference type="Gene3D" id="1.10.1040.10">
    <property type="entry name" value="N-(1-d-carboxylethyl)-l-norvaline Dehydrogenase, domain 2"/>
    <property type="match status" value="1"/>
</dbReference>
<dbReference type="Pfam" id="PF07479">
    <property type="entry name" value="NAD_Gly3P_dh_C"/>
    <property type="match status" value="1"/>
</dbReference>
<keyword evidence="2" id="KW-0444">Lipid biosynthesis</keyword>
<proteinExistence type="inferred from homology"/>
<keyword evidence="6" id="KW-1208">Phospholipid metabolism</keyword>
<sequence>MPAPKELLIVGRGAMGSMFAKLLKDRMTVSSWDRDPESGVESDPLETLAARAERVLLAVPASPHDELARRLAQSLPEHSLCFSIAKGLDSQGRTPAECMARHFGDNGPIDWGMICGPMIARDLSAGRDGFAVAAGSSHEAARTIQSLFRDTPLRLDADSDVHGACWAAILKNVYVPLIGAADALGLGDNLRGFLIMEALAELAGIVEAFGGRRETAYGPAGLGDLITTATSANSHHRGLGEALARGDRSGIAVKNGYVRSEGVHTAMVMDEQQRLDVSGFPLYRAATALLKGSGSPAEILPAYLGERFG</sequence>
<evidence type="ECO:0000256" key="6">
    <source>
        <dbReference type="ARBA" id="ARBA00023264"/>
    </source>
</evidence>
<feature type="binding site" evidence="8">
    <location>
        <position position="120"/>
    </location>
    <ligand>
        <name>NAD(+)</name>
        <dbReference type="ChEBI" id="CHEBI:57540"/>
    </ligand>
</feature>
<dbReference type="EMBL" id="JAYGII010000052">
    <property type="protein sequence ID" value="MEA5446747.1"/>
    <property type="molecule type" value="Genomic_DNA"/>
</dbReference>
<dbReference type="GO" id="GO:0046168">
    <property type="term" value="P:glycerol-3-phosphate catabolic process"/>
    <property type="evidence" value="ECO:0007669"/>
    <property type="project" value="InterPro"/>
</dbReference>
<dbReference type="InterPro" id="IPR011128">
    <property type="entry name" value="G3P_DH_NAD-dep_N"/>
</dbReference>
<dbReference type="InterPro" id="IPR036291">
    <property type="entry name" value="NAD(P)-bd_dom_sf"/>
</dbReference>
<dbReference type="RefSeq" id="WP_346053245.1">
    <property type="nucleotide sequence ID" value="NZ_JAYGII010000052.1"/>
</dbReference>
<dbReference type="GO" id="GO:0008654">
    <property type="term" value="P:phospholipid biosynthetic process"/>
    <property type="evidence" value="ECO:0007669"/>
    <property type="project" value="UniProtKB-KW"/>
</dbReference>
<dbReference type="InterPro" id="IPR008927">
    <property type="entry name" value="6-PGluconate_DH-like_C_sf"/>
</dbReference>
<keyword evidence="8" id="KW-0520">NAD</keyword>
<dbReference type="PANTHER" id="PTHR11728">
    <property type="entry name" value="GLYCEROL-3-PHOSPHATE DEHYDROGENASE"/>
    <property type="match status" value="1"/>
</dbReference>
<keyword evidence="4" id="KW-0443">Lipid metabolism</keyword>
<protein>
    <recommendedName>
        <fullName evidence="13">Glycerol-3-phosphate dehydrogenase (NAD(P)(+))</fullName>
    </recommendedName>
</protein>
<dbReference type="InterPro" id="IPR006109">
    <property type="entry name" value="G3P_DH_NAD-dep_C"/>
</dbReference>
<evidence type="ECO:0000256" key="1">
    <source>
        <dbReference type="ARBA" id="ARBA00011009"/>
    </source>
</evidence>
<dbReference type="GO" id="GO:0047952">
    <property type="term" value="F:glycerol-3-phosphate dehydrogenase [NAD(P)+] activity"/>
    <property type="evidence" value="ECO:0007669"/>
    <property type="project" value="TreeGrafter"/>
</dbReference>
<evidence type="ECO:0000256" key="7">
    <source>
        <dbReference type="PIRSR" id="PIRSR000114-1"/>
    </source>
</evidence>
<evidence type="ECO:0008006" key="13">
    <source>
        <dbReference type="Google" id="ProtNLM"/>
    </source>
</evidence>
<keyword evidence="5" id="KW-0594">Phospholipid biosynthesis</keyword>
<dbReference type="GO" id="GO:0051287">
    <property type="term" value="F:NAD binding"/>
    <property type="evidence" value="ECO:0007669"/>
    <property type="project" value="InterPro"/>
</dbReference>
<keyword evidence="12" id="KW-1185">Reference proteome</keyword>
<dbReference type="SUPFAM" id="SSF51735">
    <property type="entry name" value="NAD(P)-binding Rossmann-fold domains"/>
    <property type="match status" value="1"/>
</dbReference>
<evidence type="ECO:0000313" key="11">
    <source>
        <dbReference type="EMBL" id="MEA5446747.1"/>
    </source>
</evidence>
<reference evidence="11 12" key="1">
    <citation type="submission" date="2023-12" db="EMBL/GenBank/DDBJ databases">
        <title>Whole-genome sequencing of halo(alkali)philic microorganisms from hypersaline lakes.</title>
        <authorList>
            <person name="Sorokin D.Y."/>
            <person name="Merkel A.Y."/>
            <person name="Messina E."/>
            <person name="Yakimov M."/>
        </authorList>
    </citation>
    <scope>NUCLEOTIDE SEQUENCE [LARGE SCALE GENOMIC DNA]</scope>
    <source>
        <strain evidence="11 12">AB-CW1</strain>
    </source>
</reference>
<name>A0AAP6JHE2_9GAMM</name>
<dbReference type="Gene3D" id="3.40.50.720">
    <property type="entry name" value="NAD(P)-binding Rossmann-like Domain"/>
    <property type="match status" value="1"/>
</dbReference>
<dbReference type="PIRSF" id="PIRSF000114">
    <property type="entry name" value="Glycerol-3-P_dh"/>
    <property type="match status" value="1"/>
</dbReference>
<dbReference type="Proteomes" id="UP001302316">
    <property type="component" value="Unassembled WGS sequence"/>
</dbReference>
<evidence type="ECO:0000259" key="9">
    <source>
        <dbReference type="Pfam" id="PF01210"/>
    </source>
</evidence>
<dbReference type="SUPFAM" id="SSF48179">
    <property type="entry name" value="6-phosphogluconate dehydrogenase C-terminal domain-like"/>
    <property type="match status" value="1"/>
</dbReference>
<accession>A0AAP6JHE2</accession>
<evidence type="ECO:0000313" key="12">
    <source>
        <dbReference type="Proteomes" id="UP001302316"/>
    </source>
</evidence>
<evidence type="ECO:0000256" key="8">
    <source>
        <dbReference type="PIRSR" id="PIRSR000114-3"/>
    </source>
</evidence>
<comment type="similarity">
    <text evidence="1">Belongs to the NAD-dependent glycerol-3-phosphate dehydrogenase family.</text>
</comment>
<dbReference type="AlphaFoldDB" id="A0AAP6JHE2"/>
<dbReference type="GO" id="GO:0005975">
    <property type="term" value="P:carbohydrate metabolic process"/>
    <property type="evidence" value="ECO:0007669"/>
    <property type="project" value="InterPro"/>
</dbReference>
<organism evidence="11 12">
    <name type="scientific">Natronospira elongata</name>
    <dbReference type="NCBI Taxonomy" id="3110268"/>
    <lineage>
        <taxon>Bacteria</taxon>
        <taxon>Pseudomonadati</taxon>
        <taxon>Pseudomonadota</taxon>
        <taxon>Gammaproteobacteria</taxon>
        <taxon>Natronospirales</taxon>
        <taxon>Natronospiraceae</taxon>
        <taxon>Natronospira</taxon>
    </lineage>
</organism>
<evidence type="ECO:0000259" key="10">
    <source>
        <dbReference type="Pfam" id="PF07479"/>
    </source>
</evidence>
<dbReference type="InterPro" id="IPR013328">
    <property type="entry name" value="6PGD_dom2"/>
</dbReference>